<organism evidence="1 2">
    <name type="scientific">Bacillus salitolerans</name>
    <dbReference type="NCBI Taxonomy" id="1437434"/>
    <lineage>
        <taxon>Bacteria</taxon>
        <taxon>Bacillati</taxon>
        <taxon>Bacillota</taxon>
        <taxon>Bacilli</taxon>
        <taxon>Bacillales</taxon>
        <taxon>Bacillaceae</taxon>
        <taxon>Bacillus</taxon>
    </lineage>
</organism>
<keyword evidence="2" id="KW-1185">Reference proteome</keyword>
<proteinExistence type="predicted"/>
<sequence length="157" mass="17807">MKHVTIDQFISLQLEELECEDKKRVVEHLVICHSCSIAYSEFLELQAVWNDPSSFEPPNNLVDRVMDSLDEGPSVPKKWVSTGKNKSTQTWIHFMVSAAATIIVANMGLFQEIQHVSYQFIGGIVDATVRIETLTTSGSKFLEMIELDSIIQQIYEE</sequence>
<dbReference type="EMBL" id="JBHUEM010000015">
    <property type="protein sequence ID" value="MFD1737048.1"/>
    <property type="molecule type" value="Genomic_DNA"/>
</dbReference>
<evidence type="ECO:0008006" key="3">
    <source>
        <dbReference type="Google" id="ProtNLM"/>
    </source>
</evidence>
<accession>A0ABW4LQT4</accession>
<reference evidence="2" key="1">
    <citation type="journal article" date="2019" name="Int. J. Syst. Evol. Microbiol.">
        <title>The Global Catalogue of Microorganisms (GCM) 10K type strain sequencing project: providing services to taxonomists for standard genome sequencing and annotation.</title>
        <authorList>
            <consortium name="The Broad Institute Genomics Platform"/>
            <consortium name="The Broad Institute Genome Sequencing Center for Infectious Disease"/>
            <person name="Wu L."/>
            <person name="Ma J."/>
        </authorList>
    </citation>
    <scope>NUCLEOTIDE SEQUENCE [LARGE SCALE GENOMIC DNA]</scope>
    <source>
        <strain evidence="2">CCUG 49339</strain>
    </source>
</reference>
<evidence type="ECO:0000313" key="1">
    <source>
        <dbReference type="EMBL" id="MFD1737048.1"/>
    </source>
</evidence>
<evidence type="ECO:0000313" key="2">
    <source>
        <dbReference type="Proteomes" id="UP001597214"/>
    </source>
</evidence>
<name>A0ABW4LQT4_9BACI</name>
<comment type="caution">
    <text evidence="1">The sequence shown here is derived from an EMBL/GenBank/DDBJ whole genome shotgun (WGS) entry which is preliminary data.</text>
</comment>
<protein>
    <recommendedName>
        <fullName evidence="3">Zinc-finger domain-containing protein</fullName>
    </recommendedName>
</protein>
<dbReference type="Proteomes" id="UP001597214">
    <property type="component" value="Unassembled WGS sequence"/>
</dbReference>
<gene>
    <name evidence="1" type="ORF">ACFSCX_10845</name>
</gene>
<dbReference type="RefSeq" id="WP_377928244.1">
    <property type="nucleotide sequence ID" value="NZ_JBHUEM010000015.1"/>
</dbReference>